<evidence type="ECO:0000313" key="1">
    <source>
        <dbReference type="EMBL" id="SBT73195.1"/>
    </source>
</evidence>
<proteinExistence type="predicted"/>
<evidence type="ECO:0008006" key="3">
    <source>
        <dbReference type="Google" id="ProtNLM"/>
    </source>
</evidence>
<reference evidence="1 2" key="1">
    <citation type="submission" date="2016-06" db="EMBL/GenBank/DDBJ databases">
        <authorList>
            <consortium name="Pathogen Informatics"/>
        </authorList>
    </citation>
    <scope>NUCLEOTIDE SEQUENCE [LARGE SCALE GENOMIC DNA]</scope>
</reference>
<sequence>MTNCDEDINSSDIPKCNFFDDSKVTKFFEEFSKICDDNSVNQKCCTEAQDNSECCSSVVYKIKDLKSKFKQMLQEYMGESNGIFSDRNFEKVKMQCICLKQSFYNNVIGDVNKLAKVYKHLNTCNIDLIDNTNDVPTSLCTFRNLNIKEIERIKNIYNFYIFYYSNIKDLTAEQKLIQPPKYFKKGFYEHCYSIIECLHDTSKSEYCEEFKEYNNKYNAFKVFLKSLKSHPEKIDGSDCSYGCVLSQRLFNGHYLLKLREEIQKIRYGYPSTNSQTTAITITPNELWLRTLKLINKEAHANLDDETESNSLFTSENQENTFKNKGYTI</sequence>
<dbReference type="Proteomes" id="UP000243200">
    <property type="component" value="Unassembled WGS sequence"/>
</dbReference>
<accession>A0A1C3KHH7</accession>
<dbReference type="AlphaFoldDB" id="A0A1C3KHH7"/>
<dbReference type="VEuPathDB" id="PlasmoDB:POWCR01_000090600"/>
<dbReference type="VEuPathDB" id="PlasmoDB:PocGH01_00038400"/>
<evidence type="ECO:0000313" key="2">
    <source>
        <dbReference type="Proteomes" id="UP000243200"/>
    </source>
</evidence>
<gene>
    <name evidence="1" type="primary">PowCR01_000090600</name>
    <name evidence="1" type="ORF">POWCR01_000090600</name>
</gene>
<protein>
    <recommendedName>
        <fullName evidence="3">PIR protein</fullName>
    </recommendedName>
</protein>
<name>A0A1C3KHH7_PLAOA</name>
<dbReference type="EMBL" id="FLRJ01000272">
    <property type="protein sequence ID" value="SBT73195.1"/>
    <property type="molecule type" value="Genomic_DNA"/>
</dbReference>
<organism evidence="1 2">
    <name type="scientific">Plasmodium ovale</name>
    <name type="common">malaria parasite P. ovale</name>
    <dbReference type="NCBI Taxonomy" id="36330"/>
    <lineage>
        <taxon>Eukaryota</taxon>
        <taxon>Sar</taxon>
        <taxon>Alveolata</taxon>
        <taxon>Apicomplexa</taxon>
        <taxon>Aconoidasida</taxon>
        <taxon>Haemosporida</taxon>
        <taxon>Plasmodiidae</taxon>
        <taxon>Plasmodium</taxon>
        <taxon>Plasmodium (Plasmodium)</taxon>
    </lineage>
</organism>